<keyword evidence="3" id="KW-1185">Reference proteome</keyword>
<keyword evidence="1" id="KW-0812">Transmembrane</keyword>
<proteinExistence type="predicted"/>
<evidence type="ECO:0000313" key="3">
    <source>
        <dbReference type="Proteomes" id="UP001174934"/>
    </source>
</evidence>
<name>A0AA39WU49_9PEZI</name>
<dbReference type="AlphaFoldDB" id="A0AA39WU49"/>
<feature type="transmembrane region" description="Helical" evidence="1">
    <location>
        <begin position="84"/>
        <end position="103"/>
    </location>
</feature>
<keyword evidence="1" id="KW-0472">Membrane</keyword>
<evidence type="ECO:0000313" key="2">
    <source>
        <dbReference type="EMBL" id="KAK0621507.1"/>
    </source>
</evidence>
<feature type="transmembrane region" description="Helical" evidence="1">
    <location>
        <begin position="42"/>
        <end position="64"/>
    </location>
</feature>
<protein>
    <submittedName>
        <fullName evidence="2">Uncharacterized protein</fullName>
    </submittedName>
</protein>
<evidence type="ECO:0000256" key="1">
    <source>
        <dbReference type="SAM" id="Phobius"/>
    </source>
</evidence>
<keyword evidence="1" id="KW-1133">Transmembrane helix</keyword>
<organism evidence="2 3">
    <name type="scientific">Bombardia bombarda</name>
    <dbReference type="NCBI Taxonomy" id="252184"/>
    <lineage>
        <taxon>Eukaryota</taxon>
        <taxon>Fungi</taxon>
        <taxon>Dikarya</taxon>
        <taxon>Ascomycota</taxon>
        <taxon>Pezizomycotina</taxon>
        <taxon>Sordariomycetes</taxon>
        <taxon>Sordariomycetidae</taxon>
        <taxon>Sordariales</taxon>
        <taxon>Lasiosphaeriaceae</taxon>
        <taxon>Bombardia</taxon>
    </lineage>
</organism>
<dbReference type="Proteomes" id="UP001174934">
    <property type="component" value="Unassembled WGS sequence"/>
</dbReference>
<reference evidence="2" key="1">
    <citation type="submission" date="2023-06" db="EMBL/GenBank/DDBJ databases">
        <title>Genome-scale phylogeny and comparative genomics of the fungal order Sordariales.</title>
        <authorList>
            <consortium name="Lawrence Berkeley National Laboratory"/>
            <person name="Hensen N."/>
            <person name="Bonometti L."/>
            <person name="Westerberg I."/>
            <person name="Brannstrom I.O."/>
            <person name="Guillou S."/>
            <person name="Cros-Aarteil S."/>
            <person name="Calhoun S."/>
            <person name="Haridas S."/>
            <person name="Kuo A."/>
            <person name="Mondo S."/>
            <person name="Pangilinan J."/>
            <person name="Riley R."/>
            <person name="LaButti K."/>
            <person name="Andreopoulos B."/>
            <person name="Lipzen A."/>
            <person name="Chen C."/>
            <person name="Yanf M."/>
            <person name="Daum C."/>
            <person name="Ng V."/>
            <person name="Clum A."/>
            <person name="Steindorff A."/>
            <person name="Ohm R."/>
            <person name="Martin F."/>
            <person name="Silar P."/>
            <person name="Natvig D."/>
            <person name="Lalanne C."/>
            <person name="Gautier V."/>
            <person name="Ament-velasquez S.L."/>
            <person name="Kruys A."/>
            <person name="Hutchinson M.I."/>
            <person name="Powell A.J."/>
            <person name="Barry K."/>
            <person name="Miller A.N."/>
            <person name="Grigoriev I.V."/>
            <person name="Debuchy R."/>
            <person name="Gladieux P."/>
            <person name="Thoren M.H."/>
            <person name="Johannesson H."/>
        </authorList>
    </citation>
    <scope>NUCLEOTIDE SEQUENCE</scope>
    <source>
        <strain evidence="2">SMH3391-2</strain>
    </source>
</reference>
<comment type="caution">
    <text evidence="2">The sequence shown here is derived from an EMBL/GenBank/DDBJ whole genome shotgun (WGS) entry which is preliminary data.</text>
</comment>
<accession>A0AA39WU49</accession>
<sequence length="104" mass="12109">MATYLTCDDMRFMLVCRLSCQWIFYNLECQLIIERKGSLQIYNIWGVVAFCYLLFACHVFFVFFSGFSFHTGMIIFFLEGATGWLFSLLIISAPNNSFLLILLV</sequence>
<gene>
    <name evidence="2" type="ORF">B0T17DRAFT_534283</name>
</gene>
<dbReference type="EMBL" id="JAULSR010000004">
    <property type="protein sequence ID" value="KAK0621507.1"/>
    <property type="molecule type" value="Genomic_DNA"/>
</dbReference>